<dbReference type="GO" id="GO:0006531">
    <property type="term" value="P:aspartate metabolic process"/>
    <property type="evidence" value="ECO:0007669"/>
    <property type="project" value="TreeGrafter"/>
</dbReference>
<evidence type="ECO:0000256" key="2">
    <source>
        <dbReference type="SAM" id="MobiDB-lite"/>
    </source>
</evidence>
<feature type="domain" description="Fumarate lyase N-terminal" evidence="3">
    <location>
        <begin position="6"/>
        <end position="340"/>
    </location>
</feature>
<dbReference type="InterPro" id="IPR008948">
    <property type="entry name" value="L-Aspartase-like"/>
</dbReference>
<evidence type="ECO:0000313" key="6">
    <source>
        <dbReference type="Proteomes" id="UP000177958"/>
    </source>
</evidence>
<dbReference type="GO" id="GO:0008797">
    <property type="term" value="F:aspartate ammonia-lyase activity"/>
    <property type="evidence" value="ECO:0007669"/>
    <property type="project" value="TreeGrafter"/>
</dbReference>
<name>A0A1F6D7P0_9BACT</name>
<dbReference type="InterPro" id="IPR018951">
    <property type="entry name" value="Fumarase_C_C"/>
</dbReference>
<protein>
    <recommendedName>
        <fullName evidence="7">Aspartate ammonia-lyase</fullName>
    </recommendedName>
</protein>
<dbReference type="Proteomes" id="UP000177958">
    <property type="component" value="Unassembled WGS sequence"/>
</dbReference>
<dbReference type="Gene3D" id="1.10.40.30">
    <property type="entry name" value="Fumarase/aspartase (C-terminal domain)"/>
    <property type="match status" value="1"/>
</dbReference>
<dbReference type="Gene3D" id="1.20.200.10">
    <property type="entry name" value="Fumarase/aspartase (Central domain)"/>
    <property type="match status" value="1"/>
</dbReference>
<dbReference type="SUPFAM" id="SSF48557">
    <property type="entry name" value="L-aspartase-like"/>
    <property type="match status" value="1"/>
</dbReference>
<organism evidence="5 6">
    <name type="scientific">Candidatus Kaiserbacteria bacterium RIFCSPHIGHO2_01_FULL_55_17</name>
    <dbReference type="NCBI Taxonomy" id="1798484"/>
    <lineage>
        <taxon>Bacteria</taxon>
        <taxon>Candidatus Kaiseribacteriota</taxon>
    </lineage>
</organism>
<dbReference type="PANTHER" id="PTHR42696">
    <property type="entry name" value="ASPARTATE AMMONIA-LYASE"/>
    <property type="match status" value="1"/>
</dbReference>
<dbReference type="GO" id="GO:0006099">
    <property type="term" value="P:tricarboxylic acid cycle"/>
    <property type="evidence" value="ECO:0007669"/>
    <property type="project" value="InterPro"/>
</dbReference>
<dbReference type="PRINTS" id="PR00149">
    <property type="entry name" value="FUMRATELYASE"/>
</dbReference>
<dbReference type="InterPro" id="IPR051546">
    <property type="entry name" value="Aspartate_Ammonia-Lyase"/>
</dbReference>
<dbReference type="GO" id="GO:0005829">
    <property type="term" value="C:cytosol"/>
    <property type="evidence" value="ECO:0007669"/>
    <property type="project" value="TreeGrafter"/>
</dbReference>
<dbReference type="InterPro" id="IPR000362">
    <property type="entry name" value="Fumarate_lyase_fam"/>
</dbReference>
<dbReference type="PANTHER" id="PTHR42696:SF2">
    <property type="entry name" value="ASPARTATE AMMONIA-LYASE"/>
    <property type="match status" value="1"/>
</dbReference>
<gene>
    <name evidence="5" type="ORF">A2853_03735</name>
</gene>
<comment type="caution">
    <text evidence="5">The sequence shown here is derived from an EMBL/GenBank/DDBJ whole genome shotgun (WGS) entry which is preliminary data.</text>
</comment>
<dbReference type="InterPro" id="IPR024083">
    <property type="entry name" value="Fumarase/histidase_N"/>
</dbReference>
<dbReference type="Gene3D" id="1.10.275.10">
    <property type="entry name" value="Fumarase/aspartase (N-terminal domain)"/>
    <property type="match status" value="1"/>
</dbReference>
<keyword evidence="1" id="KW-0456">Lyase</keyword>
<reference evidence="5 6" key="1">
    <citation type="journal article" date="2016" name="Nat. Commun.">
        <title>Thousands of microbial genomes shed light on interconnected biogeochemical processes in an aquifer system.</title>
        <authorList>
            <person name="Anantharaman K."/>
            <person name="Brown C.T."/>
            <person name="Hug L.A."/>
            <person name="Sharon I."/>
            <person name="Castelle C.J."/>
            <person name="Probst A.J."/>
            <person name="Thomas B.C."/>
            <person name="Singh A."/>
            <person name="Wilkins M.J."/>
            <person name="Karaoz U."/>
            <person name="Brodie E.L."/>
            <person name="Williams K.H."/>
            <person name="Hubbard S.S."/>
            <person name="Banfield J.F."/>
        </authorList>
    </citation>
    <scope>NUCLEOTIDE SEQUENCE [LARGE SCALE GENOMIC DNA]</scope>
</reference>
<feature type="region of interest" description="Disordered" evidence="2">
    <location>
        <begin position="111"/>
        <end position="143"/>
    </location>
</feature>
<dbReference type="InterPro" id="IPR020557">
    <property type="entry name" value="Fumarate_lyase_CS"/>
</dbReference>
<dbReference type="AlphaFoldDB" id="A0A1F6D7P0"/>
<dbReference type="Pfam" id="PF00206">
    <property type="entry name" value="Lyase_1"/>
    <property type="match status" value="1"/>
</dbReference>
<dbReference type="InterPro" id="IPR022761">
    <property type="entry name" value="Fumarate_lyase_N"/>
</dbReference>
<feature type="domain" description="Fumarase C C-terminal" evidence="4">
    <location>
        <begin position="411"/>
        <end position="456"/>
    </location>
</feature>
<accession>A0A1F6D7P0</accession>
<proteinExistence type="predicted"/>
<evidence type="ECO:0000313" key="5">
    <source>
        <dbReference type="EMBL" id="OGG57448.1"/>
    </source>
</evidence>
<dbReference type="Pfam" id="PF10415">
    <property type="entry name" value="FumaraseC_C"/>
    <property type="match status" value="1"/>
</dbReference>
<sequence length="461" mass="50693">MRARMAKKYYGAQTERAVKNFPFDFRKTYREFIYTVVEIKKAAARAHAAAGELDRKRAAAIVKACDEVLKGKHDEQFVLPSFQGGMGTSNHMNVNEVLAARATEILVSGKKSVKVRPSEERGSTGRTSANVHPNDHVNMSHSTNDVMPSALKITAIRLVDKLDASLDTLIAAFEKKAKQFSKILKLGRTHMQDAVPMTLGGEFASYAETLKRRQKGMREAREYLFELSLGGSAVGNSINVSPKYIKFLYRELQKVTKLPLKPAKNLMSQTGSVTDFLIVSQALTALCTDLSKIAGDFRILSSGPKGGIGELILPELQAGSSIMPGKVNPVLPEALSQLYYLVSGNNLTIEKAAEGAQLELGVMMPVITDRLIESLKLSEEMIEQFARKCVAIVVANKPRIKEHLEKSTAYATLLNPVIGYDAAAACVKEAITTERTLREVVLAKKLLTPREFDRAVGFFRT</sequence>
<dbReference type="PROSITE" id="PS00163">
    <property type="entry name" value="FUMARATE_LYASES"/>
    <property type="match status" value="1"/>
</dbReference>
<evidence type="ECO:0000256" key="1">
    <source>
        <dbReference type="ARBA" id="ARBA00023239"/>
    </source>
</evidence>
<feature type="compositionally biased region" description="Polar residues" evidence="2">
    <location>
        <begin position="124"/>
        <end position="143"/>
    </location>
</feature>
<evidence type="ECO:0008006" key="7">
    <source>
        <dbReference type="Google" id="ProtNLM"/>
    </source>
</evidence>
<evidence type="ECO:0000259" key="3">
    <source>
        <dbReference type="Pfam" id="PF00206"/>
    </source>
</evidence>
<evidence type="ECO:0000259" key="4">
    <source>
        <dbReference type="Pfam" id="PF10415"/>
    </source>
</evidence>
<dbReference type="EMBL" id="MFKX01000026">
    <property type="protein sequence ID" value="OGG57448.1"/>
    <property type="molecule type" value="Genomic_DNA"/>
</dbReference>